<dbReference type="Gene3D" id="2.60.40.10">
    <property type="entry name" value="Immunoglobulins"/>
    <property type="match status" value="1"/>
</dbReference>
<dbReference type="OrthoDB" id="1819228at2"/>
<dbReference type="Proteomes" id="UP000186015">
    <property type="component" value="Unassembled WGS sequence"/>
</dbReference>
<name>A0A1H7I9Y0_RUMAL</name>
<organism evidence="1 2">
    <name type="scientific">Ruminococcus albus</name>
    <dbReference type="NCBI Taxonomy" id="1264"/>
    <lineage>
        <taxon>Bacteria</taxon>
        <taxon>Bacillati</taxon>
        <taxon>Bacillota</taxon>
        <taxon>Clostridia</taxon>
        <taxon>Eubacteriales</taxon>
        <taxon>Oscillospiraceae</taxon>
        <taxon>Ruminococcus</taxon>
    </lineage>
</organism>
<dbReference type="EMBL" id="FOAT01000003">
    <property type="protein sequence ID" value="SEK57385.1"/>
    <property type="molecule type" value="Genomic_DNA"/>
</dbReference>
<accession>A0A1H7I9Y0</accession>
<evidence type="ECO:0000313" key="1">
    <source>
        <dbReference type="EMBL" id="SEK57385.1"/>
    </source>
</evidence>
<gene>
    <name evidence="1" type="ORF">SAMN05216469_103239</name>
</gene>
<dbReference type="InterPro" id="IPR013783">
    <property type="entry name" value="Ig-like_fold"/>
</dbReference>
<evidence type="ECO:0008006" key="3">
    <source>
        <dbReference type="Google" id="ProtNLM"/>
    </source>
</evidence>
<dbReference type="AlphaFoldDB" id="A0A1H7I9Y0"/>
<evidence type="ECO:0000313" key="2">
    <source>
        <dbReference type="Proteomes" id="UP000186015"/>
    </source>
</evidence>
<proteinExistence type="predicted"/>
<sequence length="204" mass="23242">MKKQICKKVMAGGLAFMMFFGGLSVLPAANIFKINAINAEAAKEPYEYMKLDYTPPTITYKKGEGCVKLEWNEIEGAERYGVALYMEDMGGIWMIITMKTKPSFVLNRLTPGKKYRVAVYSMFDSEWILDTSNAITVTPNPPHGYPEVTSIEYNEKYHQFRLNWKKVEKAEQYGIAVKIAGKWKVQAYTDTTNINSRAFTVTVK</sequence>
<dbReference type="RefSeq" id="WP_074830804.1">
    <property type="nucleotide sequence ID" value="NZ_FOAT01000003.1"/>
</dbReference>
<reference evidence="1 2" key="1">
    <citation type="submission" date="2016-10" db="EMBL/GenBank/DDBJ databases">
        <authorList>
            <person name="de Groot N.N."/>
        </authorList>
    </citation>
    <scope>NUCLEOTIDE SEQUENCE [LARGE SCALE GENOMIC DNA]</scope>
    <source>
        <strain evidence="1 2">KH2T6</strain>
    </source>
</reference>
<dbReference type="InterPro" id="IPR036116">
    <property type="entry name" value="FN3_sf"/>
</dbReference>
<dbReference type="SUPFAM" id="SSF49265">
    <property type="entry name" value="Fibronectin type III"/>
    <property type="match status" value="1"/>
</dbReference>
<protein>
    <recommendedName>
        <fullName evidence="3">Fibronectin type-III domain-containing protein</fullName>
    </recommendedName>
</protein>